<gene>
    <name evidence="2" type="ORF">R3P38DRAFT_2756388</name>
</gene>
<feature type="compositionally biased region" description="Polar residues" evidence="1">
    <location>
        <begin position="153"/>
        <end position="167"/>
    </location>
</feature>
<protein>
    <submittedName>
        <fullName evidence="2">Uncharacterized protein</fullName>
    </submittedName>
</protein>
<feature type="compositionally biased region" description="Basic and acidic residues" evidence="1">
    <location>
        <begin position="331"/>
        <end position="351"/>
    </location>
</feature>
<feature type="compositionally biased region" description="Basic and acidic residues" evidence="1">
    <location>
        <begin position="128"/>
        <end position="140"/>
    </location>
</feature>
<evidence type="ECO:0000256" key="1">
    <source>
        <dbReference type="SAM" id="MobiDB-lite"/>
    </source>
</evidence>
<feature type="compositionally biased region" description="Basic and acidic residues" evidence="1">
    <location>
        <begin position="168"/>
        <end position="184"/>
    </location>
</feature>
<evidence type="ECO:0000313" key="3">
    <source>
        <dbReference type="Proteomes" id="UP001362999"/>
    </source>
</evidence>
<evidence type="ECO:0000313" key="2">
    <source>
        <dbReference type="EMBL" id="KAK7063460.1"/>
    </source>
</evidence>
<name>A0AAW0EF26_9AGAR</name>
<accession>A0AAW0EF26</accession>
<sequence length="427" mass="47473">MQGSSPRVSLPALGSRVEAMPDLRAVITGDEAAREKKVVGVSARWSNTRRKPQSQGTLPVGEARDDRKSEDKDMRGVESSIEDMYMRQRHKAESSSRQSTAREFPVRSLPDIQEKMSMTAPDPSECDSSAKERRRSDGDRFGSGAWDGLGNRPRSSVCRQPRSTDTGRLSKREEEHFTRRDKGRRDRRKSRNKGGTKAERSGCDVEVSIAKPLTLGFQKNRAARLERHRPSTRKKRKVLANEHRGYLPLDDMSQATMLEGLDEATGDSAARETVKGCRLRSTRAGTVVWTLDSDVTAGRGGCGSGGRRPTDNARQMRVYPGVVFAAMRRRGGGEARRRRSGCDEGKNDADDGLRRHQNLIWRVRGESLSIVIVGSSVGEASATYDKSSVTVRVTPPRFPHLPATTNGRTLIIRRHDVRGVARRQEGR</sequence>
<dbReference type="Proteomes" id="UP001362999">
    <property type="component" value="Unassembled WGS sequence"/>
</dbReference>
<reference evidence="2 3" key="1">
    <citation type="journal article" date="2024" name="J Genomics">
        <title>Draft genome sequencing and assembly of Favolaschia claudopus CIRM-BRFM 2984 isolated from oak limbs.</title>
        <authorList>
            <person name="Navarro D."/>
            <person name="Drula E."/>
            <person name="Chaduli D."/>
            <person name="Cazenave R."/>
            <person name="Ahrendt S."/>
            <person name="Wang J."/>
            <person name="Lipzen A."/>
            <person name="Daum C."/>
            <person name="Barry K."/>
            <person name="Grigoriev I.V."/>
            <person name="Favel A."/>
            <person name="Rosso M.N."/>
            <person name="Martin F."/>
        </authorList>
    </citation>
    <scope>NUCLEOTIDE SEQUENCE [LARGE SCALE GENOMIC DNA]</scope>
    <source>
        <strain evidence="2 3">CIRM-BRFM 2984</strain>
    </source>
</reference>
<organism evidence="2 3">
    <name type="scientific">Favolaschia claudopus</name>
    <dbReference type="NCBI Taxonomy" id="2862362"/>
    <lineage>
        <taxon>Eukaryota</taxon>
        <taxon>Fungi</taxon>
        <taxon>Dikarya</taxon>
        <taxon>Basidiomycota</taxon>
        <taxon>Agaricomycotina</taxon>
        <taxon>Agaricomycetes</taxon>
        <taxon>Agaricomycetidae</taxon>
        <taxon>Agaricales</taxon>
        <taxon>Marasmiineae</taxon>
        <taxon>Mycenaceae</taxon>
        <taxon>Favolaschia</taxon>
    </lineage>
</organism>
<feature type="region of interest" description="Disordered" evidence="1">
    <location>
        <begin position="330"/>
        <end position="351"/>
    </location>
</feature>
<dbReference type="AlphaFoldDB" id="A0AAW0EF26"/>
<feature type="region of interest" description="Disordered" evidence="1">
    <location>
        <begin position="1"/>
        <end position="20"/>
    </location>
</feature>
<keyword evidence="3" id="KW-1185">Reference proteome</keyword>
<proteinExistence type="predicted"/>
<feature type="region of interest" description="Disordered" evidence="1">
    <location>
        <begin position="30"/>
        <end position="203"/>
    </location>
</feature>
<feature type="compositionally biased region" description="Basic residues" evidence="1">
    <location>
        <begin position="185"/>
        <end position="194"/>
    </location>
</feature>
<comment type="caution">
    <text evidence="2">The sequence shown here is derived from an EMBL/GenBank/DDBJ whole genome shotgun (WGS) entry which is preliminary data.</text>
</comment>
<feature type="compositionally biased region" description="Basic and acidic residues" evidence="1">
    <location>
        <begin position="62"/>
        <end position="76"/>
    </location>
</feature>
<dbReference type="EMBL" id="JAWWNJ010000001">
    <property type="protein sequence ID" value="KAK7063460.1"/>
    <property type="molecule type" value="Genomic_DNA"/>
</dbReference>